<evidence type="ECO:0000256" key="1">
    <source>
        <dbReference type="SAM" id="MobiDB-lite"/>
    </source>
</evidence>
<comment type="caution">
    <text evidence="2">The sequence shown here is derived from an EMBL/GenBank/DDBJ whole genome shotgun (WGS) entry which is preliminary data.</text>
</comment>
<feature type="region of interest" description="Disordered" evidence="1">
    <location>
        <begin position="42"/>
        <end position="67"/>
    </location>
</feature>
<evidence type="ECO:0000313" key="3">
    <source>
        <dbReference type="Proteomes" id="UP001054945"/>
    </source>
</evidence>
<accession>A0AAV4MYW2</accession>
<reference evidence="2 3" key="1">
    <citation type="submission" date="2021-06" db="EMBL/GenBank/DDBJ databases">
        <title>Caerostris extrusa draft genome.</title>
        <authorList>
            <person name="Kono N."/>
            <person name="Arakawa K."/>
        </authorList>
    </citation>
    <scope>NUCLEOTIDE SEQUENCE [LARGE SCALE GENOMIC DNA]</scope>
</reference>
<organism evidence="2 3">
    <name type="scientific">Caerostris extrusa</name>
    <name type="common">Bark spider</name>
    <name type="synonym">Caerostris bankana</name>
    <dbReference type="NCBI Taxonomy" id="172846"/>
    <lineage>
        <taxon>Eukaryota</taxon>
        <taxon>Metazoa</taxon>
        <taxon>Ecdysozoa</taxon>
        <taxon>Arthropoda</taxon>
        <taxon>Chelicerata</taxon>
        <taxon>Arachnida</taxon>
        <taxon>Araneae</taxon>
        <taxon>Araneomorphae</taxon>
        <taxon>Entelegynae</taxon>
        <taxon>Araneoidea</taxon>
        <taxon>Araneidae</taxon>
        <taxon>Caerostris</taxon>
    </lineage>
</organism>
<proteinExistence type="predicted"/>
<dbReference type="Proteomes" id="UP001054945">
    <property type="component" value="Unassembled WGS sequence"/>
</dbReference>
<feature type="compositionally biased region" description="Polar residues" evidence="1">
    <location>
        <begin position="54"/>
        <end position="67"/>
    </location>
</feature>
<evidence type="ECO:0000313" key="2">
    <source>
        <dbReference type="EMBL" id="GIX77694.1"/>
    </source>
</evidence>
<dbReference type="EMBL" id="BPLR01020352">
    <property type="protein sequence ID" value="GIX77694.1"/>
    <property type="molecule type" value="Genomic_DNA"/>
</dbReference>
<dbReference type="AlphaFoldDB" id="A0AAV4MYW2"/>
<gene>
    <name evidence="2" type="ORF">CEXT_753701</name>
</gene>
<name>A0AAV4MYW2_CAEEX</name>
<keyword evidence="3" id="KW-1185">Reference proteome</keyword>
<protein>
    <submittedName>
        <fullName evidence="2">Uncharacterized protein</fullName>
    </submittedName>
</protein>
<sequence length="67" mass="7550">MNDFNQISAVLSLRKSSLLHSTLLLQIGFKTETNHAEIGNSKNGVEARFGHPQQRLQSTTSHWRMSV</sequence>